<feature type="signal peptide" evidence="2">
    <location>
        <begin position="1"/>
        <end position="20"/>
    </location>
</feature>
<proteinExistence type="predicted"/>
<evidence type="ECO:0000313" key="4">
    <source>
        <dbReference type="WBParaSite" id="L893_g29497.t1"/>
    </source>
</evidence>
<dbReference type="WBParaSite" id="L893_g29497.t1">
    <property type="protein sequence ID" value="L893_g29497.t1"/>
    <property type="gene ID" value="L893_g29497"/>
</dbReference>
<evidence type="ECO:0000256" key="2">
    <source>
        <dbReference type="SAM" id="SignalP"/>
    </source>
</evidence>
<protein>
    <submittedName>
        <fullName evidence="4">Secreted protein</fullName>
    </submittedName>
</protein>
<dbReference type="AlphaFoldDB" id="A0A1I7ZTV2"/>
<keyword evidence="1" id="KW-1133">Transmembrane helix</keyword>
<reference evidence="4" key="1">
    <citation type="submission" date="2016-11" db="UniProtKB">
        <authorList>
            <consortium name="WormBaseParasite"/>
        </authorList>
    </citation>
    <scope>IDENTIFICATION</scope>
</reference>
<sequence length="146" mass="16398">MTHSLSSTALLLLFLLRISATSTPLPDGGTSLCESRSNDSAYAEMLSHFKCHDLGFELEASDVINTSINTHVRYPYLWSVVLFLNLFALVLFVTSVIVTLVTWDSRLPDSYFIVYMRDAIVTLSRLEDQANERFDKDSIPASLLTE</sequence>
<keyword evidence="3" id="KW-1185">Reference proteome</keyword>
<keyword evidence="1" id="KW-0472">Membrane</keyword>
<keyword evidence="1" id="KW-0812">Transmembrane</keyword>
<keyword evidence="2" id="KW-0732">Signal</keyword>
<name>A0A1I7ZTV2_9BILA</name>
<organism evidence="3 4">
    <name type="scientific">Steinernema glaseri</name>
    <dbReference type="NCBI Taxonomy" id="37863"/>
    <lineage>
        <taxon>Eukaryota</taxon>
        <taxon>Metazoa</taxon>
        <taxon>Ecdysozoa</taxon>
        <taxon>Nematoda</taxon>
        <taxon>Chromadorea</taxon>
        <taxon>Rhabditida</taxon>
        <taxon>Tylenchina</taxon>
        <taxon>Panagrolaimomorpha</taxon>
        <taxon>Strongyloidoidea</taxon>
        <taxon>Steinernematidae</taxon>
        <taxon>Steinernema</taxon>
    </lineage>
</organism>
<feature type="chain" id="PRO_5009313918" evidence="2">
    <location>
        <begin position="21"/>
        <end position="146"/>
    </location>
</feature>
<evidence type="ECO:0000256" key="1">
    <source>
        <dbReference type="SAM" id="Phobius"/>
    </source>
</evidence>
<accession>A0A1I7ZTV2</accession>
<dbReference type="Proteomes" id="UP000095287">
    <property type="component" value="Unplaced"/>
</dbReference>
<feature type="transmembrane region" description="Helical" evidence="1">
    <location>
        <begin position="76"/>
        <end position="103"/>
    </location>
</feature>
<evidence type="ECO:0000313" key="3">
    <source>
        <dbReference type="Proteomes" id="UP000095287"/>
    </source>
</evidence>